<reference evidence="1 2" key="1">
    <citation type="journal article" date="2015" name="Antonie Van Leeuwenhoek">
        <title>Lampropedia puyangensis sp. nov., isolated from symptomatic bark of Populus ? euramericana canker and emended description of Lampropedia hyalina (Ehrenberg 1832) Lee et al. 2004.</title>
        <authorList>
            <person name="Li Y."/>
            <person name="Wang T."/>
            <person name="Piao C.G."/>
            <person name="Wang L.F."/>
            <person name="Tian G.Z."/>
            <person name="Zhu T.H."/>
            <person name="Guo M.W."/>
        </authorList>
    </citation>
    <scope>NUCLEOTIDE SEQUENCE [LARGE SCALE GENOMIC DNA]</scope>
    <source>
        <strain evidence="1 2">2-bin</strain>
    </source>
</reference>
<dbReference type="OrthoDB" id="7221817at2"/>
<dbReference type="PIRSF" id="PIRSF014677">
    <property type="entry name" value="UCP014677"/>
    <property type="match status" value="1"/>
</dbReference>
<keyword evidence="2" id="KW-1185">Reference proteome</keyword>
<name>A0A4S8EXU9_9BURK</name>
<proteinExistence type="predicted"/>
<dbReference type="AlphaFoldDB" id="A0A4S8EXU9"/>
<evidence type="ECO:0000313" key="1">
    <source>
        <dbReference type="EMBL" id="THT99368.1"/>
    </source>
</evidence>
<comment type="caution">
    <text evidence="1">The sequence shown here is derived from an EMBL/GenBank/DDBJ whole genome shotgun (WGS) entry which is preliminary data.</text>
</comment>
<dbReference type="InterPro" id="IPR011202">
    <property type="entry name" value="UCP014677"/>
</dbReference>
<dbReference type="EMBL" id="STFG01000014">
    <property type="protein sequence ID" value="THT99368.1"/>
    <property type="molecule type" value="Genomic_DNA"/>
</dbReference>
<evidence type="ECO:0000313" key="2">
    <source>
        <dbReference type="Proteomes" id="UP000308917"/>
    </source>
</evidence>
<gene>
    <name evidence="1" type="ORF">E9531_12395</name>
</gene>
<dbReference type="Proteomes" id="UP000308917">
    <property type="component" value="Unassembled WGS sequence"/>
</dbReference>
<dbReference type="RefSeq" id="WP_136574082.1">
    <property type="nucleotide sequence ID" value="NZ_STFG01000014.1"/>
</dbReference>
<organism evidence="1 2">
    <name type="scientific">Lampropedia puyangensis</name>
    <dbReference type="NCBI Taxonomy" id="1330072"/>
    <lineage>
        <taxon>Bacteria</taxon>
        <taxon>Pseudomonadati</taxon>
        <taxon>Pseudomonadota</taxon>
        <taxon>Betaproteobacteria</taxon>
        <taxon>Burkholderiales</taxon>
        <taxon>Comamonadaceae</taxon>
        <taxon>Lampropedia</taxon>
    </lineage>
</organism>
<sequence>MKIQEFLGRYKNHPIIFIGSGMSQRYLTGSYGWYALLEKVALDVFPNDEPFLDLKAQCTTGDDVDLPLLAEKLEKAFDDVLSKDRNGAFSNINEKFYGLQRNGVSTTRFKIYIAHLLSDCNFIEGKEQELAELRGALKNISAVITTNYDILCEKIFDFQPLVGNEILLSNPYGSIYKIHGSIERPESIIITKRDYDKFKNKYELIRAQLLSLFIHNPIIFFGYSIGDENIRAILTTIFSYIPAKSDEAEKIRANFLLVERASGGASDIVLDHDVVIDGGINVKINKIRTDNFTKIYQSIGSLQLPVSAMDIRKVQNIVKEIIAGGDIKVSVADDIDEIKNGDKIVAIGSVHKIKYEYHNETDLISNYFSIISSKNMAIVGILDKLTIPKTRWFPAFGFSNLNNSIECSEKLKRNIFNKIESHYNSIVPSSKKSFKSISAIIANQSISDTNKADCIFYNFYKGAININDLEVYLKTGGLSGTKYKMLLCIYDYKKYGVGYS</sequence>
<dbReference type="Pfam" id="PF13289">
    <property type="entry name" value="SIR2_2"/>
    <property type="match status" value="1"/>
</dbReference>
<accession>A0A4S8EXU9</accession>
<protein>
    <submittedName>
        <fullName evidence="1">SIR2 family protein</fullName>
    </submittedName>
</protein>